<accession>A0ABV3PSD3</accession>
<evidence type="ECO:0000256" key="5">
    <source>
        <dbReference type="ARBA" id="ARBA00022801"/>
    </source>
</evidence>
<keyword evidence="5" id="KW-0378">Hydrolase</keyword>
<dbReference type="EMBL" id="JBFNQD010000009">
    <property type="protein sequence ID" value="MEW9308546.1"/>
    <property type="molecule type" value="Genomic_DNA"/>
</dbReference>
<evidence type="ECO:0000256" key="3">
    <source>
        <dbReference type="ARBA" id="ARBA00022722"/>
    </source>
</evidence>
<dbReference type="InterPro" id="IPR038570">
    <property type="entry name" value="HicA_sf"/>
</dbReference>
<comment type="caution">
    <text evidence="9">The sequence shown here is derived from an EMBL/GenBank/DDBJ whole genome shotgun (WGS) entry which is preliminary data.</text>
</comment>
<keyword evidence="6" id="KW-0694">RNA-binding</keyword>
<dbReference type="Pfam" id="PF07927">
    <property type="entry name" value="HicA_toxin"/>
    <property type="match status" value="1"/>
</dbReference>
<keyword evidence="10" id="KW-1185">Reference proteome</keyword>
<evidence type="ECO:0000256" key="1">
    <source>
        <dbReference type="ARBA" id="ARBA00006620"/>
    </source>
</evidence>
<evidence type="ECO:0000313" key="10">
    <source>
        <dbReference type="Proteomes" id="UP001555786"/>
    </source>
</evidence>
<feature type="region of interest" description="Disordered" evidence="8">
    <location>
        <begin position="21"/>
        <end position="46"/>
    </location>
</feature>
<evidence type="ECO:0000256" key="2">
    <source>
        <dbReference type="ARBA" id="ARBA00022649"/>
    </source>
</evidence>
<name>A0ABV3PSD3_9HYPH</name>
<keyword evidence="2" id="KW-1277">Toxin-antitoxin system</keyword>
<evidence type="ECO:0000256" key="4">
    <source>
        <dbReference type="ARBA" id="ARBA00022759"/>
    </source>
</evidence>
<evidence type="ECO:0000256" key="7">
    <source>
        <dbReference type="ARBA" id="ARBA00023016"/>
    </source>
</evidence>
<dbReference type="RefSeq" id="WP_367625568.1">
    <property type="nucleotide sequence ID" value="NZ_JBFNQD010000009.1"/>
</dbReference>
<keyword evidence="7" id="KW-0346">Stress response</keyword>
<keyword evidence="3" id="KW-0540">Nuclease</keyword>
<dbReference type="InterPro" id="IPR012933">
    <property type="entry name" value="HicA_mRNA_interferase"/>
</dbReference>
<keyword evidence="4" id="KW-0255">Endonuclease</keyword>
<reference evidence="9 10" key="1">
    <citation type="submission" date="2024-07" db="EMBL/GenBank/DDBJ databases">
        <title>Description of Labrys sedimenti sp. nov., isolated from a diclofenac-degrading enrichment culture.</title>
        <authorList>
            <person name="Tancsics A."/>
            <person name="Csepanyi A."/>
        </authorList>
    </citation>
    <scope>NUCLEOTIDE SEQUENCE [LARGE SCALE GENOMIC DNA]</scope>
    <source>
        <strain evidence="9 10">LMG 23578</strain>
    </source>
</reference>
<protein>
    <submittedName>
        <fullName evidence="9">Type II toxin-antitoxin system HicA family toxin</fullName>
    </submittedName>
</protein>
<sequence>MNSRDIISVLKADGWAEVTQKGSHVQLRHPTKPERVTVPHPKRDLPLGTVKSIEKQSGLRLR</sequence>
<gene>
    <name evidence="9" type="ORF">ABXS05_23535</name>
</gene>
<evidence type="ECO:0000256" key="8">
    <source>
        <dbReference type="SAM" id="MobiDB-lite"/>
    </source>
</evidence>
<dbReference type="Gene3D" id="3.30.920.30">
    <property type="entry name" value="Hypothetical protein"/>
    <property type="match status" value="1"/>
</dbReference>
<proteinExistence type="inferred from homology"/>
<comment type="similarity">
    <text evidence="1">Belongs to the HicA mRNA interferase family.</text>
</comment>
<feature type="compositionally biased region" description="Basic and acidic residues" evidence="8">
    <location>
        <begin position="31"/>
        <end position="45"/>
    </location>
</feature>
<dbReference type="SUPFAM" id="SSF54786">
    <property type="entry name" value="YcfA/nrd intein domain"/>
    <property type="match status" value="1"/>
</dbReference>
<evidence type="ECO:0000256" key="6">
    <source>
        <dbReference type="ARBA" id="ARBA00022884"/>
    </source>
</evidence>
<dbReference type="Proteomes" id="UP001555786">
    <property type="component" value="Unassembled WGS sequence"/>
</dbReference>
<evidence type="ECO:0000313" key="9">
    <source>
        <dbReference type="EMBL" id="MEW9308546.1"/>
    </source>
</evidence>
<organism evidence="9 10">
    <name type="scientific">Labrys neptuniae</name>
    <dbReference type="NCBI Taxonomy" id="376174"/>
    <lineage>
        <taxon>Bacteria</taxon>
        <taxon>Pseudomonadati</taxon>
        <taxon>Pseudomonadota</taxon>
        <taxon>Alphaproteobacteria</taxon>
        <taxon>Hyphomicrobiales</taxon>
        <taxon>Xanthobacteraceae</taxon>
        <taxon>Labrys</taxon>
    </lineage>
</organism>